<reference evidence="3" key="3">
    <citation type="submission" date="2020-12" db="UniProtKB">
        <authorList>
            <consortium name="EnsemblPlants"/>
        </authorList>
    </citation>
    <scope>IDENTIFICATION</scope>
</reference>
<dbReference type="PaxDb" id="3218-PP1S302_12V6.1"/>
<feature type="region of interest" description="Disordered" evidence="1">
    <location>
        <begin position="33"/>
        <end position="53"/>
    </location>
</feature>
<reference evidence="2 4" key="1">
    <citation type="journal article" date="2008" name="Science">
        <title>The Physcomitrella genome reveals evolutionary insights into the conquest of land by plants.</title>
        <authorList>
            <person name="Rensing S."/>
            <person name="Lang D."/>
            <person name="Zimmer A."/>
            <person name="Terry A."/>
            <person name="Salamov A."/>
            <person name="Shapiro H."/>
            <person name="Nishiyama T."/>
            <person name="Perroud P.-F."/>
            <person name="Lindquist E."/>
            <person name="Kamisugi Y."/>
            <person name="Tanahashi T."/>
            <person name="Sakakibara K."/>
            <person name="Fujita T."/>
            <person name="Oishi K."/>
            <person name="Shin-I T."/>
            <person name="Kuroki Y."/>
            <person name="Toyoda A."/>
            <person name="Suzuki Y."/>
            <person name="Hashimoto A."/>
            <person name="Yamaguchi K."/>
            <person name="Sugano A."/>
            <person name="Kohara Y."/>
            <person name="Fujiyama A."/>
            <person name="Anterola A."/>
            <person name="Aoki S."/>
            <person name="Ashton N."/>
            <person name="Barbazuk W.B."/>
            <person name="Barker E."/>
            <person name="Bennetzen J."/>
            <person name="Bezanilla M."/>
            <person name="Blankenship R."/>
            <person name="Cho S.H."/>
            <person name="Dutcher S."/>
            <person name="Estelle M."/>
            <person name="Fawcett J.A."/>
            <person name="Gundlach H."/>
            <person name="Hanada K."/>
            <person name="Heyl A."/>
            <person name="Hicks K.A."/>
            <person name="Hugh J."/>
            <person name="Lohr M."/>
            <person name="Mayer K."/>
            <person name="Melkozernov A."/>
            <person name="Murata T."/>
            <person name="Nelson D."/>
            <person name="Pils B."/>
            <person name="Prigge M."/>
            <person name="Reiss B."/>
            <person name="Renner T."/>
            <person name="Rombauts S."/>
            <person name="Rushton P."/>
            <person name="Sanderfoot A."/>
            <person name="Schween G."/>
            <person name="Shiu S.-H."/>
            <person name="Stueber K."/>
            <person name="Theodoulou F.L."/>
            <person name="Tu H."/>
            <person name="Van de Peer Y."/>
            <person name="Verrier P.J."/>
            <person name="Waters E."/>
            <person name="Wood A."/>
            <person name="Yang L."/>
            <person name="Cove D."/>
            <person name="Cuming A."/>
            <person name="Hasebe M."/>
            <person name="Lucas S."/>
            <person name="Mishler D.B."/>
            <person name="Reski R."/>
            <person name="Grigoriev I."/>
            <person name="Quatrano R.S."/>
            <person name="Boore J.L."/>
        </authorList>
    </citation>
    <scope>NUCLEOTIDE SEQUENCE [LARGE SCALE GENOMIC DNA]</scope>
    <source>
        <strain evidence="3 4">cv. Gransden 2004</strain>
    </source>
</reference>
<dbReference type="AlphaFoldDB" id="A0A2K1K381"/>
<dbReference type="InParanoid" id="A0A2K1K381"/>
<evidence type="ECO:0000313" key="4">
    <source>
        <dbReference type="Proteomes" id="UP000006727"/>
    </source>
</evidence>
<feature type="compositionally biased region" description="Polar residues" evidence="1">
    <location>
        <begin position="41"/>
        <end position="51"/>
    </location>
</feature>
<dbReference type="Gramene" id="Pp3c9_14640V3.1">
    <property type="protein sequence ID" value="Pp3c9_14640V3.1"/>
    <property type="gene ID" value="Pp3c9_14640"/>
</dbReference>
<organism evidence="2">
    <name type="scientific">Physcomitrium patens</name>
    <name type="common">Spreading-leaved earth moss</name>
    <name type="synonym">Physcomitrella patens</name>
    <dbReference type="NCBI Taxonomy" id="3218"/>
    <lineage>
        <taxon>Eukaryota</taxon>
        <taxon>Viridiplantae</taxon>
        <taxon>Streptophyta</taxon>
        <taxon>Embryophyta</taxon>
        <taxon>Bryophyta</taxon>
        <taxon>Bryophytina</taxon>
        <taxon>Bryopsida</taxon>
        <taxon>Funariidae</taxon>
        <taxon>Funariales</taxon>
        <taxon>Funariaceae</taxon>
        <taxon>Physcomitrium</taxon>
    </lineage>
</organism>
<dbReference type="EMBL" id="ABEU02000009">
    <property type="protein sequence ID" value="PNR48228.1"/>
    <property type="molecule type" value="Genomic_DNA"/>
</dbReference>
<evidence type="ECO:0000313" key="3">
    <source>
        <dbReference type="EnsemblPlants" id="Pp3c9_14640V3.1"/>
    </source>
</evidence>
<protein>
    <submittedName>
        <fullName evidence="2 3">Uncharacterized protein</fullName>
    </submittedName>
</protein>
<name>A0A2K1K381_PHYPA</name>
<proteinExistence type="predicted"/>
<dbReference type="Proteomes" id="UP000006727">
    <property type="component" value="Chromosome 9"/>
</dbReference>
<gene>
    <name evidence="2" type="ORF">PHYPA_012703</name>
</gene>
<sequence>MVLSSLAQLGYCELNSAAPLHCVGSPPLRYTSRKSCGSGERSATSLSSSPVKSARGHACVSPFASSMCSQVRFSVHPSPRPGISQHSPTKVPTITKWNSNVRCQWPLEQPNIPIRVSAGDRVEAASCRLSSPSRVAGGGIVSFTPRRLTSTAGVTTRNVEEMTSAGINDVELIKKVETLELELDVHAGNEGKLLAVNEQLRKRFVIVVDQHTSINLIVAITQYAIGDEHTCTDLQQCGLLQKD</sequence>
<evidence type="ECO:0000256" key="1">
    <source>
        <dbReference type="SAM" id="MobiDB-lite"/>
    </source>
</evidence>
<accession>A0A2K1K381</accession>
<keyword evidence="4" id="KW-1185">Reference proteome</keyword>
<dbReference type="EnsemblPlants" id="Pp3c9_14640V3.1">
    <property type="protein sequence ID" value="Pp3c9_14640V3.1"/>
    <property type="gene ID" value="Pp3c9_14640"/>
</dbReference>
<evidence type="ECO:0000313" key="2">
    <source>
        <dbReference type="EMBL" id="PNR48228.1"/>
    </source>
</evidence>
<reference evidence="2 4" key="2">
    <citation type="journal article" date="2018" name="Plant J.">
        <title>The Physcomitrella patens chromosome-scale assembly reveals moss genome structure and evolution.</title>
        <authorList>
            <person name="Lang D."/>
            <person name="Ullrich K.K."/>
            <person name="Murat F."/>
            <person name="Fuchs J."/>
            <person name="Jenkins J."/>
            <person name="Haas F.B."/>
            <person name="Piednoel M."/>
            <person name="Gundlach H."/>
            <person name="Van Bel M."/>
            <person name="Meyberg R."/>
            <person name="Vives C."/>
            <person name="Morata J."/>
            <person name="Symeonidi A."/>
            <person name="Hiss M."/>
            <person name="Muchero W."/>
            <person name="Kamisugi Y."/>
            <person name="Saleh O."/>
            <person name="Blanc G."/>
            <person name="Decker E.L."/>
            <person name="van Gessel N."/>
            <person name="Grimwood J."/>
            <person name="Hayes R.D."/>
            <person name="Graham S.W."/>
            <person name="Gunter L.E."/>
            <person name="McDaniel S.F."/>
            <person name="Hoernstein S.N.W."/>
            <person name="Larsson A."/>
            <person name="Li F.W."/>
            <person name="Perroud P.F."/>
            <person name="Phillips J."/>
            <person name="Ranjan P."/>
            <person name="Rokshar D.S."/>
            <person name="Rothfels C.J."/>
            <person name="Schneider L."/>
            <person name="Shu S."/>
            <person name="Stevenson D.W."/>
            <person name="Thummler F."/>
            <person name="Tillich M."/>
            <person name="Villarreal Aguilar J.C."/>
            <person name="Widiez T."/>
            <person name="Wong G.K."/>
            <person name="Wymore A."/>
            <person name="Zhang Y."/>
            <person name="Zimmer A.D."/>
            <person name="Quatrano R.S."/>
            <person name="Mayer K.F.X."/>
            <person name="Goodstein D."/>
            <person name="Casacuberta J.M."/>
            <person name="Vandepoele K."/>
            <person name="Reski R."/>
            <person name="Cuming A.C."/>
            <person name="Tuskan G.A."/>
            <person name="Maumus F."/>
            <person name="Salse J."/>
            <person name="Schmutz J."/>
            <person name="Rensing S.A."/>
        </authorList>
    </citation>
    <scope>NUCLEOTIDE SEQUENCE [LARGE SCALE GENOMIC DNA]</scope>
    <source>
        <strain evidence="3 4">cv. Gransden 2004</strain>
    </source>
</reference>